<dbReference type="InterPro" id="IPR000835">
    <property type="entry name" value="HTH_MarR-typ"/>
</dbReference>
<dbReference type="Pfam" id="PF12802">
    <property type="entry name" value="MarR_2"/>
    <property type="match status" value="1"/>
</dbReference>
<sequence>MSSMTEQLDRVARIQREWARERPDLDVSPQGVIGRLHRVAGLLTERLCEVYAQHGLSEGEFDVLAALRRAGEPYERAPGELAAFTMVTTGGITKRIDRLERAGLVTRRVSEHDGRGRVVALTERGRAVFDAAFTEHIANEHTLLEALSSRQATQLESLLTAWLHELEPPVSGAVV</sequence>
<dbReference type="GO" id="GO:0006950">
    <property type="term" value="P:response to stress"/>
    <property type="evidence" value="ECO:0007669"/>
    <property type="project" value="TreeGrafter"/>
</dbReference>
<dbReference type="Proteomes" id="UP000019225">
    <property type="component" value="Chromosome"/>
</dbReference>
<dbReference type="HOGENOM" id="CLU_083287_27_5_11"/>
<dbReference type="PRINTS" id="PR00598">
    <property type="entry name" value="HTHMARR"/>
</dbReference>
<accession>W5WEM0</accession>
<dbReference type="OrthoDB" id="3237509at2"/>
<dbReference type="eggNOG" id="COG1846">
    <property type="taxonomic scope" value="Bacteria"/>
</dbReference>
<gene>
    <name evidence="2" type="ORF">KALB_5936</name>
</gene>
<dbReference type="AlphaFoldDB" id="W5WEM0"/>
<evidence type="ECO:0000313" key="2">
    <source>
        <dbReference type="EMBL" id="AHH99297.1"/>
    </source>
</evidence>
<evidence type="ECO:0000313" key="3">
    <source>
        <dbReference type="Proteomes" id="UP000019225"/>
    </source>
</evidence>
<dbReference type="KEGG" id="kal:KALB_5936"/>
<dbReference type="EMBL" id="CP007155">
    <property type="protein sequence ID" value="AHH99297.1"/>
    <property type="molecule type" value="Genomic_DNA"/>
</dbReference>
<dbReference type="PANTHER" id="PTHR33164:SF104">
    <property type="entry name" value="TRANSCRIPTIONAL REGULATORY PROTEIN"/>
    <property type="match status" value="1"/>
</dbReference>
<dbReference type="InterPro" id="IPR036390">
    <property type="entry name" value="WH_DNA-bd_sf"/>
</dbReference>
<dbReference type="SUPFAM" id="SSF46785">
    <property type="entry name" value="Winged helix' DNA-binding domain"/>
    <property type="match status" value="1"/>
</dbReference>
<proteinExistence type="predicted"/>
<dbReference type="PROSITE" id="PS50995">
    <property type="entry name" value="HTH_MARR_2"/>
    <property type="match status" value="1"/>
</dbReference>
<dbReference type="STRING" id="1449976.KALB_5936"/>
<organism evidence="2 3">
    <name type="scientific">Kutzneria albida DSM 43870</name>
    <dbReference type="NCBI Taxonomy" id="1449976"/>
    <lineage>
        <taxon>Bacteria</taxon>
        <taxon>Bacillati</taxon>
        <taxon>Actinomycetota</taxon>
        <taxon>Actinomycetes</taxon>
        <taxon>Pseudonocardiales</taxon>
        <taxon>Pseudonocardiaceae</taxon>
        <taxon>Kutzneria</taxon>
    </lineage>
</organism>
<name>W5WEM0_9PSEU</name>
<dbReference type="InterPro" id="IPR039422">
    <property type="entry name" value="MarR/SlyA-like"/>
</dbReference>
<reference evidence="2 3" key="1">
    <citation type="journal article" date="2014" name="BMC Genomics">
        <title>Complete genome sequence of producer of the glycopeptide antibiotic Aculeximycin Kutzneria albida DSM 43870T, a representative of minor genus of Pseudonocardiaceae.</title>
        <authorList>
            <person name="Rebets Y."/>
            <person name="Tokovenko B."/>
            <person name="Lushchyk I."/>
            <person name="Ruckert C."/>
            <person name="Zaburannyi N."/>
            <person name="Bechthold A."/>
            <person name="Kalinowski J."/>
            <person name="Luzhetskyy A."/>
        </authorList>
    </citation>
    <scope>NUCLEOTIDE SEQUENCE [LARGE SCALE GENOMIC DNA]</scope>
    <source>
        <strain evidence="2">DSM 43870</strain>
    </source>
</reference>
<dbReference type="Gene3D" id="1.10.10.10">
    <property type="entry name" value="Winged helix-like DNA-binding domain superfamily/Winged helix DNA-binding domain"/>
    <property type="match status" value="1"/>
</dbReference>
<evidence type="ECO:0000259" key="1">
    <source>
        <dbReference type="PROSITE" id="PS50995"/>
    </source>
</evidence>
<dbReference type="PATRIC" id="fig|1449976.3.peg.5959"/>
<dbReference type="InterPro" id="IPR036388">
    <property type="entry name" value="WH-like_DNA-bd_sf"/>
</dbReference>
<dbReference type="SMART" id="SM00347">
    <property type="entry name" value="HTH_MARR"/>
    <property type="match status" value="1"/>
</dbReference>
<feature type="domain" description="HTH marR-type" evidence="1">
    <location>
        <begin position="29"/>
        <end position="164"/>
    </location>
</feature>
<dbReference type="GO" id="GO:0003700">
    <property type="term" value="F:DNA-binding transcription factor activity"/>
    <property type="evidence" value="ECO:0007669"/>
    <property type="project" value="InterPro"/>
</dbReference>
<dbReference type="PANTHER" id="PTHR33164">
    <property type="entry name" value="TRANSCRIPTIONAL REGULATOR, MARR FAMILY"/>
    <property type="match status" value="1"/>
</dbReference>
<keyword evidence="3" id="KW-1185">Reference proteome</keyword>
<protein>
    <recommendedName>
        <fullName evidence="1">HTH marR-type domain-containing protein</fullName>
    </recommendedName>
</protein>